<dbReference type="AlphaFoldDB" id="A0A2W5P073"/>
<feature type="transmembrane region" description="Helical" evidence="1">
    <location>
        <begin position="59"/>
        <end position="82"/>
    </location>
</feature>
<feature type="transmembrane region" description="Helical" evidence="1">
    <location>
        <begin position="27"/>
        <end position="47"/>
    </location>
</feature>
<evidence type="ECO:0000256" key="1">
    <source>
        <dbReference type="SAM" id="Phobius"/>
    </source>
</evidence>
<name>A0A2W5P073_9SPHN</name>
<reference evidence="2 3" key="1">
    <citation type="submission" date="2017-08" db="EMBL/GenBank/DDBJ databases">
        <title>Infants hospitalized years apart are colonized by the same room-sourced microbial strains.</title>
        <authorList>
            <person name="Brooks B."/>
            <person name="Olm M.R."/>
            <person name="Firek B.A."/>
            <person name="Baker R."/>
            <person name="Thomas B.C."/>
            <person name="Morowitz M.J."/>
            <person name="Banfield J.F."/>
        </authorList>
    </citation>
    <scope>NUCLEOTIDE SEQUENCE [LARGE SCALE GENOMIC DNA]</scope>
    <source>
        <strain evidence="2">S2_005_001_R1_22</strain>
    </source>
</reference>
<protein>
    <recommendedName>
        <fullName evidence="4">Protoheme IX farnesyltransferase</fullName>
    </recommendedName>
</protein>
<evidence type="ECO:0008006" key="4">
    <source>
        <dbReference type="Google" id="ProtNLM"/>
    </source>
</evidence>
<accession>A0A2W5P073</accession>
<evidence type="ECO:0000313" key="3">
    <source>
        <dbReference type="Proteomes" id="UP000249229"/>
    </source>
</evidence>
<keyword evidence="1" id="KW-1133">Transmembrane helix</keyword>
<keyword evidence="1" id="KW-0812">Transmembrane</keyword>
<evidence type="ECO:0000313" key="2">
    <source>
        <dbReference type="EMBL" id="PZQ59126.1"/>
    </source>
</evidence>
<gene>
    <name evidence="2" type="ORF">DI544_11965</name>
</gene>
<dbReference type="Proteomes" id="UP000249229">
    <property type="component" value="Unassembled WGS sequence"/>
</dbReference>
<proteinExistence type="predicted"/>
<comment type="caution">
    <text evidence="2">The sequence shown here is derived from an EMBL/GenBank/DDBJ whole genome shotgun (WGS) entry which is preliminary data.</text>
</comment>
<organism evidence="2 3">
    <name type="scientific">Sphingomonas taxi</name>
    <dbReference type="NCBI Taxonomy" id="1549858"/>
    <lineage>
        <taxon>Bacteria</taxon>
        <taxon>Pseudomonadati</taxon>
        <taxon>Pseudomonadota</taxon>
        <taxon>Alphaproteobacteria</taxon>
        <taxon>Sphingomonadales</taxon>
        <taxon>Sphingomonadaceae</taxon>
        <taxon>Sphingomonas</taxon>
    </lineage>
</organism>
<sequence length="86" mass="9037">MFAAGPWTTLPALASLPIMAVAGEGDYIIPVLGIMWAALMAVAVWVRRSSEVGSIRRSCATWVASYSALLAIMMLGMAFLFATAAA</sequence>
<keyword evidence="1" id="KW-0472">Membrane</keyword>
<dbReference type="EMBL" id="QFQI01000010">
    <property type="protein sequence ID" value="PZQ59126.1"/>
    <property type="molecule type" value="Genomic_DNA"/>
</dbReference>